<dbReference type="Proteomes" id="UP000005408">
    <property type="component" value="Unassembled WGS sequence"/>
</dbReference>
<feature type="signal peptide" evidence="8">
    <location>
        <begin position="1"/>
        <end position="24"/>
    </location>
</feature>
<dbReference type="InterPro" id="IPR036179">
    <property type="entry name" value="Ig-like_dom_sf"/>
</dbReference>
<dbReference type="GO" id="GO:0098609">
    <property type="term" value="P:cell-cell adhesion"/>
    <property type="evidence" value="ECO:0007669"/>
    <property type="project" value="TreeGrafter"/>
</dbReference>
<feature type="domain" description="Ig-like" evidence="9">
    <location>
        <begin position="38"/>
        <end position="118"/>
    </location>
</feature>
<keyword evidence="3" id="KW-1015">Disulfide bond</keyword>
<keyword evidence="8" id="KW-0732">Signal</keyword>
<protein>
    <recommendedName>
        <fullName evidence="9">Ig-like domain-containing protein</fullName>
    </recommendedName>
</protein>
<proteinExistence type="predicted"/>
<keyword evidence="7" id="KW-1133">Transmembrane helix</keyword>
<dbReference type="SMART" id="SM00408">
    <property type="entry name" value="IGc2"/>
    <property type="match status" value="3"/>
</dbReference>
<comment type="subcellular location">
    <subcellularLocation>
        <location evidence="1">Membrane</location>
        <topology evidence="1">Single-pass type I membrane protein</topology>
    </subcellularLocation>
</comment>
<dbReference type="GO" id="GO:0050839">
    <property type="term" value="F:cell adhesion molecule binding"/>
    <property type="evidence" value="ECO:0007669"/>
    <property type="project" value="TreeGrafter"/>
</dbReference>
<feature type="domain" description="Ig-like" evidence="9">
    <location>
        <begin position="704"/>
        <end position="782"/>
    </location>
</feature>
<name>A0A8W8LLK5_MAGGI</name>
<sequence length="1075" mass="118285">MKQQKLKVLIALTLTMLYFPSFLGNVQENTTLEVEYSPTVSLSKTQKTVEGQNLSITCSYSPGNPITTSLYWTKTNSVFRYNGQLLQIPNIGRKDSGTYVCHAENTYSSGKKGTANATIEIDVQYGPSLTYGQALKVSEGQSARMSTSVTSNPASNVSWSRDNLLVSTQQSVNGTTRYTIQKTQCTDTGPFQVVASNGVQSKQATKVFLYVYCSPRLTTCGSSVELLVDGDFNLKGQISILSYPQPNASLTLPNGALNTLITLRVNPTATNLFTITLTRSNLHSDDFGTYVLNVANQYGRIMIYVNITSSKSFSSTVVVVGSVLGGVLFLAICAFVFLSYKYLLARKVPTRSFITLEKEKSKVDIHMNEPSTCDEKAAAVEETQNISKGNTIHAGDCTRKQTTMKQPMLKLLFSLTLTMLYFPTFLNCDSLIISEVNADTCITFNKISKSTDPKNITRNNESLCAFIGEESFPKPTAWNRAFSCRINISNLSVCFSDTTVTDAGVFHFIAGNVQENTTLEVEYPPSVSLSKTQKTVEGQNFSIKCSYSPGNPTPTSLYWTKTNSVFRYNGQLLRIPNIGRKDSGTYTCFAENTYSSGRKGKANVTIEIDVQYPPVVSSLPDVKHVEGDHVQILCKITAGNPASTSIFWTKSGYSGFRQSGSTLVFTSIKRSQSGVYTCVAENNYLKNGKGIDRQSFQLSVLYGPTFIHGHSLWVSEGQSARMSTSITSNPASNVSWFRDNLLVSTQQSVNGTTSYTIPRTQCTDTGPFQVVASNGVQSKQSTKVFLYVYCSPRLTTCGSSVEVTVDDEFNLNGQISVLSYPQPNASLALPSGALNTIITLRIDATATNFFTITLTGSNIQSDDFGTYLLNVANQYGRRTIHVNITFEKSSVSTSVVVGGVLGGLLFLAVCAIGFLSYKYFSVKRASESLRSYETLEKEKAIVDNHTYEPYTCDEKADVEEIQKISKSNPFKLPIFNNSRKERKKKCPTLETLNQAKTKESPLTKIRFTKTKKGKKLYENAEELAATACDQNKGNSESKKPNDIKSRNIKETKSKPLVLPKPKKQLSKASKAFSYF</sequence>
<keyword evidence="5" id="KW-0393">Immunoglobulin domain</keyword>
<evidence type="ECO:0000256" key="2">
    <source>
        <dbReference type="ARBA" id="ARBA00023136"/>
    </source>
</evidence>
<feature type="domain" description="Ig-like" evidence="9">
    <location>
        <begin position="613"/>
        <end position="699"/>
    </location>
</feature>
<dbReference type="GO" id="GO:0005911">
    <property type="term" value="C:cell-cell junction"/>
    <property type="evidence" value="ECO:0007669"/>
    <property type="project" value="TreeGrafter"/>
</dbReference>
<evidence type="ECO:0000256" key="1">
    <source>
        <dbReference type="ARBA" id="ARBA00004479"/>
    </source>
</evidence>
<accession>A0A8W8LLK5</accession>
<reference evidence="10" key="1">
    <citation type="submission" date="2022-08" db="UniProtKB">
        <authorList>
            <consortium name="EnsemblMetazoa"/>
        </authorList>
    </citation>
    <scope>IDENTIFICATION</scope>
    <source>
        <strain evidence="10">05x7-T-G4-1.051#20</strain>
    </source>
</reference>
<dbReference type="Pfam" id="PF07679">
    <property type="entry name" value="I-set"/>
    <property type="match status" value="2"/>
</dbReference>
<feature type="transmembrane region" description="Helical" evidence="7">
    <location>
        <begin position="408"/>
        <end position="426"/>
    </location>
</feature>
<dbReference type="Pfam" id="PF13927">
    <property type="entry name" value="Ig_3"/>
    <property type="match status" value="3"/>
</dbReference>
<dbReference type="InterPro" id="IPR007110">
    <property type="entry name" value="Ig-like_dom"/>
</dbReference>
<feature type="transmembrane region" description="Helical" evidence="7">
    <location>
        <begin position="895"/>
        <end position="920"/>
    </location>
</feature>
<dbReference type="GO" id="GO:0005886">
    <property type="term" value="C:plasma membrane"/>
    <property type="evidence" value="ECO:0007669"/>
    <property type="project" value="TreeGrafter"/>
</dbReference>
<feature type="chain" id="PRO_5036474212" description="Ig-like domain-containing protein" evidence="8">
    <location>
        <begin position="25"/>
        <end position="1075"/>
    </location>
</feature>
<dbReference type="Gene3D" id="2.60.40.10">
    <property type="entry name" value="Immunoglobulins"/>
    <property type="match status" value="5"/>
</dbReference>
<evidence type="ECO:0000256" key="4">
    <source>
        <dbReference type="ARBA" id="ARBA00023180"/>
    </source>
</evidence>
<dbReference type="AlphaFoldDB" id="A0A8W8LLK5"/>
<evidence type="ECO:0000256" key="7">
    <source>
        <dbReference type="SAM" id="Phobius"/>
    </source>
</evidence>
<dbReference type="SMART" id="SM00409">
    <property type="entry name" value="IG"/>
    <property type="match status" value="6"/>
</dbReference>
<keyword evidence="2 7" id="KW-0472">Membrane</keyword>
<evidence type="ECO:0000256" key="5">
    <source>
        <dbReference type="ARBA" id="ARBA00023319"/>
    </source>
</evidence>
<keyword evidence="4" id="KW-0325">Glycoprotein</keyword>
<keyword evidence="7" id="KW-0812">Transmembrane</keyword>
<dbReference type="InterPro" id="IPR013783">
    <property type="entry name" value="Ig-like_fold"/>
</dbReference>
<dbReference type="SUPFAM" id="SSF48726">
    <property type="entry name" value="Immunoglobulin"/>
    <property type="match status" value="7"/>
</dbReference>
<dbReference type="InterPro" id="IPR051275">
    <property type="entry name" value="Cell_adhesion_signaling"/>
</dbReference>
<evidence type="ECO:0000256" key="8">
    <source>
        <dbReference type="SAM" id="SignalP"/>
    </source>
</evidence>
<organism evidence="10 11">
    <name type="scientific">Magallana gigas</name>
    <name type="common">Pacific oyster</name>
    <name type="synonym">Crassostrea gigas</name>
    <dbReference type="NCBI Taxonomy" id="29159"/>
    <lineage>
        <taxon>Eukaryota</taxon>
        <taxon>Metazoa</taxon>
        <taxon>Spiralia</taxon>
        <taxon>Lophotrochozoa</taxon>
        <taxon>Mollusca</taxon>
        <taxon>Bivalvia</taxon>
        <taxon>Autobranchia</taxon>
        <taxon>Pteriomorphia</taxon>
        <taxon>Ostreida</taxon>
        <taxon>Ostreoidea</taxon>
        <taxon>Ostreidae</taxon>
        <taxon>Magallana</taxon>
    </lineage>
</organism>
<dbReference type="InterPro" id="IPR013098">
    <property type="entry name" value="Ig_I-set"/>
</dbReference>
<evidence type="ECO:0000313" key="11">
    <source>
        <dbReference type="Proteomes" id="UP000005408"/>
    </source>
</evidence>
<evidence type="ECO:0000256" key="6">
    <source>
        <dbReference type="SAM" id="MobiDB-lite"/>
    </source>
</evidence>
<feature type="region of interest" description="Disordered" evidence="6">
    <location>
        <begin position="1028"/>
        <end position="1075"/>
    </location>
</feature>
<dbReference type="InterPro" id="IPR003598">
    <property type="entry name" value="Ig_sub2"/>
</dbReference>
<feature type="domain" description="Ig-like" evidence="9">
    <location>
        <begin position="127"/>
        <end position="205"/>
    </location>
</feature>
<dbReference type="EnsemblMetazoa" id="G28000.1">
    <property type="protein sequence ID" value="G28000.1:cds"/>
    <property type="gene ID" value="G28000"/>
</dbReference>
<feature type="compositionally biased region" description="Basic and acidic residues" evidence="6">
    <location>
        <begin position="1035"/>
        <end position="1053"/>
    </location>
</feature>
<dbReference type="InterPro" id="IPR003599">
    <property type="entry name" value="Ig_sub"/>
</dbReference>
<keyword evidence="11" id="KW-1185">Reference proteome</keyword>
<evidence type="ECO:0000259" key="9">
    <source>
        <dbReference type="PROSITE" id="PS50835"/>
    </source>
</evidence>
<evidence type="ECO:0000256" key="3">
    <source>
        <dbReference type="ARBA" id="ARBA00023157"/>
    </source>
</evidence>
<evidence type="ECO:0000313" key="10">
    <source>
        <dbReference type="EnsemblMetazoa" id="G28000.1:cds"/>
    </source>
</evidence>
<dbReference type="PROSITE" id="PS50835">
    <property type="entry name" value="IG_LIKE"/>
    <property type="match status" value="5"/>
</dbReference>
<feature type="domain" description="Ig-like" evidence="9">
    <location>
        <begin position="525"/>
        <end position="605"/>
    </location>
</feature>
<feature type="transmembrane region" description="Helical" evidence="7">
    <location>
        <begin position="317"/>
        <end position="338"/>
    </location>
</feature>
<dbReference type="PANTHER" id="PTHR11640">
    <property type="entry name" value="NEPHRIN"/>
    <property type="match status" value="1"/>
</dbReference>